<protein>
    <submittedName>
        <fullName evidence="2">Uncharacterized protein</fullName>
    </submittedName>
</protein>
<reference evidence="2" key="1">
    <citation type="submission" date="2018-02" db="EMBL/GenBank/DDBJ databases">
        <title>Rhizophora mucronata_Transcriptome.</title>
        <authorList>
            <person name="Meera S.P."/>
            <person name="Sreeshan A."/>
            <person name="Augustine A."/>
        </authorList>
    </citation>
    <scope>NUCLEOTIDE SEQUENCE</scope>
    <source>
        <tissue evidence="2">Leaf</tissue>
    </source>
</reference>
<dbReference type="EMBL" id="GGEC01038469">
    <property type="protein sequence ID" value="MBX18953.1"/>
    <property type="molecule type" value="Transcribed_RNA"/>
</dbReference>
<dbReference type="AlphaFoldDB" id="A0A2P2LLW0"/>
<feature type="chain" id="PRO_5015152339" evidence="1">
    <location>
        <begin position="19"/>
        <end position="44"/>
    </location>
</feature>
<keyword evidence="1" id="KW-0732">Signal</keyword>
<name>A0A2P2LLW0_RHIMU</name>
<sequence length="44" mass="5137">MGKGYFLFLFSLFGVVEGADYKTFSLFFNIWISCIPVPWCYLLC</sequence>
<proteinExistence type="predicted"/>
<evidence type="ECO:0000313" key="2">
    <source>
        <dbReference type="EMBL" id="MBX18953.1"/>
    </source>
</evidence>
<organism evidence="2">
    <name type="scientific">Rhizophora mucronata</name>
    <name type="common">Asiatic mangrove</name>
    <dbReference type="NCBI Taxonomy" id="61149"/>
    <lineage>
        <taxon>Eukaryota</taxon>
        <taxon>Viridiplantae</taxon>
        <taxon>Streptophyta</taxon>
        <taxon>Embryophyta</taxon>
        <taxon>Tracheophyta</taxon>
        <taxon>Spermatophyta</taxon>
        <taxon>Magnoliopsida</taxon>
        <taxon>eudicotyledons</taxon>
        <taxon>Gunneridae</taxon>
        <taxon>Pentapetalae</taxon>
        <taxon>rosids</taxon>
        <taxon>fabids</taxon>
        <taxon>Malpighiales</taxon>
        <taxon>Rhizophoraceae</taxon>
        <taxon>Rhizophora</taxon>
    </lineage>
</organism>
<evidence type="ECO:0000256" key="1">
    <source>
        <dbReference type="SAM" id="SignalP"/>
    </source>
</evidence>
<accession>A0A2P2LLW0</accession>
<feature type="signal peptide" evidence="1">
    <location>
        <begin position="1"/>
        <end position="18"/>
    </location>
</feature>
<dbReference type="PROSITE" id="PS51257">
    <property type="entry name" value="PROKAR_LIPOPROTEIN"/>
    <property type="match status" value="1"/>
</dbReference>